<reference evidence="2" key="1">
    <citation type="journal article" date="2023" name="G3 (Bethesda)">
        <title>A reference genome for the long-term kleptoplast-retaining sea slug Elysia crispata morphotype clarki.</title>
        <authorList>
            <person name="Eastman K.E."/>
            <person name="Pendleton A.L."/>
            <person name="Shaikh M.A."/>
            <person name="Suttiyut T."/>
            <person name="Ogas R."/>
            <person name="Tomko P."/>
            <person name="Gavelis G."/>
            <person name="Widhalm J.R."/>
            <person name="Wisecaver J.H."/>
        </authorList>
    </citation>
    <scope>NUCLEOTIDE SEQUENCE</scope>
    <source>
        <strain evidence="2">ECLA1</strain>
    </source>
</reference>
<evidence type="ECO:0000313" key="2">
    <source>
        <dbReference type="EMBL" id="KAK3775073.1"/>
    </source>
</evidence>
<feature type="compositionally biased region" description="Polar residues" evidence="1">
    <location>
        <begin position="31"/>
        <end position="50"/>
    </location>
</feature>
<dbReference type="Proteomes" id="UP001283361">
    <property type="component" value="Unassembled WGS sequence"/>
</dbReference>
<comment type="caution">
    <text evidence="2">The sequence shown here is derived from an EMBL/GenBank/DDBJ whole genome shotgun (WGS) entry which is preliminary data.</text>
</comment>
<evidence type="ECO:0000313" key="3">
    <source>
        <dbReference type="Proteomes" id="UP001283361"/>
    </source>
</evidence>
<gene>
    <name evidence="2" type="ORF">RRG08_048283</name>
</gene>
<dbReference type="EMBL" id="JAWDGP010003357">
    <property type="protein sequence ID" value="KAK3775073.1"/>
    <property type="molecule type" value="Genomic_DNA"/>
</dbReference>
<accession>A0AAE0ZT14</accession>
<sequence>MHDICGNLVPKYKKSLYDQASFGNGNLCSSPLHTNVPNQPTRDTTPTSWCSYRGTPISRGPGPSSPSLSYISSITQVDHHYSTALIVAVPFRFSIESQSPSEAERMIWQ</sequence>
<name>A0AAE0ZT14_9GAST</name>
<dbReference type="AlphaFoldDB" id="A0AAE0ZT14"/>
<organism evidence="2 3">
    <name type="scientific">Elysia crispata</name>
    <name type="common">lettuce slug</name>
    <dbReference type="NCBI Taxonomy" id="231223"/>
    <lineage>
        <taxon>Eukaryota</taxon>
        <taxon>Metazoa</taxon>
        <taxon>Spiralia</taxon>
        <taxon>Lophotrochozoa</taxon>
        <taxon>Mollusca</taxon>
        <taxon>Gastropoda</taxon>
        <taxon>Heterobranchia</taxon>
        <taxon>Euthyneura</taxon>
        <taxon>Panpulmonata</taxon>
        <taxon>Sacoglossa</taxon>
        <taxon>Placobranchoidea</taxon>
        <taxon>Plakobranchidae</taxon>
        <taxon>Elysia</taxon>
    </lineage>
</organism>
<keyword evidence="3" id="KW-1185">Reference proteome</keyword>
<feature type="compositionally biased region" description="Low complexity" evidence="1">
    <location>
        <begin position="54"/>
        <end position="65"/>
    </location>
</feature>
<protein>
    <submittedName>
        <fullName evidence="2">Uncharacterized protein</fullName>
    </submittedName>
</protein>
<evidence type="ECO:0000256" key="1">
    <source>
        <dbReference type="SAM" id="MobiDB-lite"/>
    </source>
</evidence>
<proteinExistence type="predicted"/>
<feature type="region of interest" description="Disordered" evidence="1">
    <location>
        <begin position="31"/>
        <end position="65"/>
    </location>
</feature>